<dbReference type="AlphaFoldDB" id="A0A6J5UWN6"/>
<organism evidence="1 2">
    <name type="scientific">Prunus armeniaca</name>
    <name type="common">Apricot</name>
    <name type="synonym">Armeniaca vulgaris</name>
    <dbReference type="NCBI Taxonomy" id="36596"/>
    <lineage>
        <taxon>Eukaryota</taxon>
        <taxon>Viridiplantae</taxon>
        <taxon>Streptophyta</taxon>
        <taxon>Embryophyta</taxon>
        <taxon>Tracheophyta</taxon>
        <taxon>Spermatophyta</taxon>
        <taxon>Magnoliopsida</taxon>
        <taxon>eudicotyledons</taxon>
        <taxon>Gunneridae</taxon>
        <taxon>Pentapetalae</taxon>
        <taxon>rosids</taxon>
        <taxon>fabids</taxon>
        <taxon>Rosales</taxon>
        <taxon>Rosaceae</taxon>
        <taxon>Amygdaloideae</taxon>
        <taxon>Amygdaleae</taxon>
        <taxon>Prunus</taxon>
    </lineage>
</organism>
<dbReference type="PANTHER" id="PTHR47951:SF7">
    <property type="entry name" value="FLAVONOID 3',5'-HYDROXYLASE-LIKE ISOFORM X1"/>
    <property type="match status" value="1"/>
</dbReference>
<name>A0A6J5UWN6_PRUAR</name>
<dbReference type="EMBL" id="CAEKDK010000005">
    <property type="protein sequence ID" value="CAB4279545.1"/>
    <property type="molecule type" value="Genomic_DNA"/>
</dbReference>
<reference evidence="1 2" key="1">
    <citation type="submission" date="2020-05" db="EMBL/GenBank/DDBJ databases">
        <authorList>
            <person name="Campoy J."/>
            <person name="Schneeberger K."/>
            <person name="Spophaly S."/>
        </authorList>
    </citation>
    <scope>NUCLEOTIDE SEQUENCE [LARGE SCALE GENOMIC DNA]</scope>
    <source>
        <strain evidence="1">PruArmRojPasFocal</strain>
    </source>
</reference>
<proteinExistence type="predicted"/>
<evidence type="ECO:0000313" key="1">
    <source>
        <dbReference type="EMBL" id="CAB4279545.1"/>
    </source>
</evidence>
<dbReference type="PANTHER" id="PTHR47951">
    <property type="entry name" value="OS08G0547900 PROTEIN"/>
    <property type="match status" value="1"/>
</dbReference>
<sequence>MSHMLSNANIDPCYALRKEKVHKSLNYIYGKARSAVDLGKVAFFTSINTLKCMIWGRTRQEEKEATDIGVEFWKVVIEIMGLLAKPKVSNFFPVLARFDI</sequence>
<accession>A0A6J5UWN6</accession>
<dbReference type="Proteomes" id="UP000507222">
    <property type="component" value="Unassembled WGS sequence"/>
</dbReference>
<evidence type="ECO:0000313" key="2">
    <source>
        <dbReference type="Proteomes" id="UP000507222"/>
    </source>
</evidence>
<gene>
    <name evidence="1" type="ORF">CURHAP_LOCUS31850</name>
</gene>
<protein>
    <submittedName>
        <fullName evidence="1">Uncharacterized protein</fullName>
    </submittedName>
</protein>